<evidence type="ECO:0000313" key="2">
    <source>
        <dbReference type="EMBL" id="MBB4012562.1"/>
    </source>
</evidence>
<name>A0A840BLP0_9RHOO</name>
<proteinExistence type="predicted"/>
<dbReference type="AlphaFoldDB" id="A0A840BLP0"/>
<reference evidence="2 3" key="1">
    <citation type="submission" date="2020-08" db="EMBL/GenBank/DDBJ databases">
        <title>Genomic Encyclopedia of Type Strains, Phase IV (KMG-IV): sequencing the most valuable type-strain genomes for metagenomic binning, comparative biology and taxonomic classification.</title>
        <authorList>
            <person name="Goeker M."/>
        </authorList>
    </citation>
    <scope>NUCLEOTIDE SEQUENCE [LARGE SCALE GENOMIC DNA]</scope>
    <source>
        <strain evidence="2 3">DSM 106739</strain>
    </source>
</reference>
<evidence type="ECO:0000313" key="3">
    <source>
        <dbReference type="Proteomes" id="UP000561045"/>
    </source>
</evidence>
<organism evidence="2 3">
    <name type="scientific">Niveibacterium umoris</name>
    <dbReference type="NCBI Taxonomy" id="1193620"/>
    <lineage>
        <taxon>Bacteria</taxon>
        <taxon>Pseudomonadati</taxon>
        <taxon>Pseudomonadota</taxon>
        <taxon>Betaproteobacteria</taxon>
        <taxon>Rhodocyclales</taxon>
        <taxon>Rhodocyclaceae</taxon>
        <taxon>Niveibacterium</taxon>
    </lineage>
</organism>
<keyword evidence="1" id="KW-0732">Signal</keyword>
<dbReference type="InterPro" id="IPR010595">
    <property type="entry name" value="DUF1161"/>
</dbReference>
<sequence>MKKLVLGLACALAVAPAFAKMDCEALKTEIAGKIESKGVKGYTLEIVAKGEGKEGKVVGSCDGGAKEIVYSKGK</sequence>
<keyword evidence="3" id="KW-1185">Reference proteome</keyword>
<dbReference type="RefSeq" id="WP_183634352.1">
    <property type="nucleotide sequence ID" value="NZ_BAABLE010000011.1"/>
</dbReference>
<accession>A0A840BLP0</accession>
<protein>
    <recommendedName>
        <fullName evidence="4">DUF1161 domain-containing protein</fullName>
    </recommendedName>
</protein>
<gene>
    <name evidence="2" type="ORF">GGR36_001870</name>
</gene>
<feature type="chain" id="PRO_5032482794" description="DUF1161 domain-containing protein" evidence="1">
    <location>
        <begin position="20"/>
        <end position="74"/>
    </location>
</feature>
<evidence type="ECO:0008006" key="4">
    <source>
        <dbReference type="Google" id="ProtNLM"/>
    </source>
</evidence>
<evidence type="ECO:0000256" key="1">
    <source>
        <dbReference type="SAM" id="SignalP"/>
    </source>
</evidence>
<feature type="signal peptide" evidence="1">
    <location>
        <begin position="1"/>
        <end position="19"/>
    </location>
</feature>
<comment type="caution">
    <text evidence="2">The sequence shown here is derived from an EMBL/GenBank/DDBJ whole genome shotgun (WGS) entry which is preliminary data.</text>
</comment>
<dbReference type="Pfam" id="PF06649">
    <property type="entry name" value="DUF1161"/>
    <property type="match status" value="1"/>
</dbReference>
<dbReference type="Proteomes" id="UP000561045">
    <property type="component" value="Unassembled WGS sequence"/>
</dbReference>
<dbReference type="EMBL" id="JACIET010000001">
    <property type="protein sequence ID" value="MBB4012562.1"/>
    <property type="molecule type" value="Genomic_DNA"/>
</dbReference>